<dbReference type="Pfam" id="PF02922">
    <property type="entry name" value="CBM_48"/>
    <property type="match status" value="1"/>
</dbReference>
<evidence type="ECO:0000313" key="3">
    <source>
        <dbReference type="Proteomes" id="UP000294614"/>
    </source>
</evidence>
<keyword evidence="3" id="KW-1185">Reference proteome</keyword>
<dbReference type="Gene3D" id="2.60.40.10">
    <property type="entry name" value="Immunoglobulins"/>
    <property type="match status" value="1"/>
</dbReference>
<sequence>MREKDMLISQFIDNELTLEEKAEFVREINVSDSFCAETLDMLDTEMLMEGMMPDAPPVPEIKEKKRIVTPASLMSFTALAASLAVALKVFLFAPSPVEEVDKHRFVVYVPDAQKVSVTGSFSQWQSIDMKPVGNGYWHITLPLKKGEYVYNYVVDENKKMPDPAAPAKQIDDFGGENSVLMVGDNI</sequence>
<proteinExistence type="predicted"/>
<gene>
    <name evidence="2" type="ORF">C8D98_0915</name>
</gene>
<evidence type="ECO:0000259" key="1">
    <source>
        <dbReference type="Pfam" id="PF02922"/>
    </source>
</evidence>
<feature type="domain" description="Glycoside hydrolase family 13 N-terminal" evidence="1">
    <location>
        <begin position="99"/>
        <end position="158"/>
    </location>
</feature>
<protein>
    <submittedName>
        <fullName evidence="2">Putative carbohydrate-binding protein with CBM48</fullName>
    </submittedName>
</protein>
<organism evidence="2 3">
    <name type="scientific">Seleniivibrio woodruffii</name>
    <dbReference type="NCBI Taxonomy" id="1078050"/>
    <lineage>
        <taxon>Bacteria</taxon>
        <taxon>Pseudomonadati</taxon>
        <taxon>Deferribacterota</taxon>
        <taxon>Deferribacteres</taxon>
        <taxon>Deferribacterales</taxon>
        <taxon>Geovibrionaceae</taxon>
        <taxon>Seleniivibrio</taxon>
    </lineage>
</organism>
<dbReference type="GO" id="GO:0004553">
    <property type="term" value="F:hydrolase activity, hydrolyzing O-glycosyl compounds"/>
    <property type="evidence" value="ECO:0007669"/>
    <property type="project" value="InterPro"/>
</dbReference>
<dbReference type="Proteomes" id="UP000294614">
    <property type="component" value="Unassembled WGS sequence"/>
</dbReference>
<dbReference type="InterPro" id="IPR004193">
    <property type="entry name" value="Glyco_hydro_13_N"/>
</dbReference>
<accession>A0A4R1KGD2</accession>
<comment type="caution">
    <text evidence="2">The sequence shown here is derived from an EMBL/GenBank/DDBJ whole genome shotgun (WGS) entry which is preliminary data.</text>
</comment>
<name>A0A4R1KGD2_9BACT</name>
<dbReference type="InterPro" id="IPR014756">
    <property type="entry name" value="Ig_E-set"/>
</dbReference>
<dbReference type="OrthoDB" id="5418559at2"/>
<reference evidence="2 3" key="1">
    <citation type="submission" date="2019-03" db="EMBL/GenBank/DDBJ databases">
        <title>Genomic Encyclopedia of Type Strains, Phase IV (KMG-IV): sequencing the most valuable type-strain genomes for metagenomic binning, comparative biology and taxonomic classification.</title>
        <authorList>
            <person name="Goeker M."/>
        </authorList>
    </citation>
    <scope>NUCLEOTIDE SEQUENCE [LARGE SCALE GENOMIC DNA]</scope>
    <source>
        <strain evidence="2 3">DSM 24984</strain>
    </source>
</reference>
<dbReference type="SUPFAM" id="SSF81296">
    <property type="entry name" value="E set domains"/>
    <property type="match status" value="1"/>
</dbReference>
<evidence type="ECO:0000313" key="2">
    <source>
        <dbReference type="EMBL" id="TCK62389.1"/>
    </source>
</evidence>
<dbReference type="GO" id="GO:0005975">
    <property type="term" value="P:carbohydrate metabolic process"/>
    <property type="evidence" value="ECO:0007669"/>
    <property type="project" value="InterPro"/>
</dbReference>
<dbReference type="EMBL" id="SMGG01000003">
    <property type="protein sequence ID" value="TCK62389.1"/>
    <property type="molecule type" value="Genomic_DNA"/>
</dbReference>
<dbReference type="AlphaFoldDB" id="A0A4R1KGD2"/>
<dbReference type="InterPro" id="IPR013783">
    <property type="entry name" value="Ig-like_fold"/>
</dbReference>
<dbReference type="RefSeq" id="WP_132872406.1">
    <property type="nucleotide sequence ID" value="NZ_SMGG01000003.1"/>
</dbReference>
<dbReference type="CDD" id="cd02859">
    <property type="entry name" value="E_set_AMPKbeta_like_N"/>
    <property type="match status" value="1"/>
</dbReference>